<organism evidence="1 2">
    <name type="scientific">Bacteroides stercoris</name>
    <dbReference type="NCBI Taxonomy" id="46506"/>
    <lineage>
        <taxon>Bacteria</taxon>
        <taxon>Pseudomonadati</taxon>
        <taxon>Bacteroidota</taxon>
        <taxon>Bacteroidia</taxon>
        <taxon>Bacteroidales</taxon>
        <taxon>Bacteroidaceae</taxon>
        <taxon>Bacteroides</taxon>
    </lineage>
</organism>
<name>A0A413ZHQ1_BACSE</name>
<dbReference type="AlphaFoldDB" id="A0A413ZHQ1"/>
<dbReference type="Proteomes" id="UP000285305">
    <property type="component" value="Unassembled WGS sequence"/>
</dbReference>
<dbReference type="EMBL" id="QSHQ01000071">
    <property type="protein sequence ID" value="RHC23240.1"/>
    <property type="molecule type" value="Genomic_DNA"/>
</dbReference>
<proteinExistence type="predicted"/>
<evidence type="ECO:0000313" key="1">
    <source>
        <dbReference type="EMBL" id="RHC23240.1"/>
    </source>
</evidence>
<comment type="caution">
    <text evidence="1">The sequence shown here is derived from an EMBL/GenBank/DDBJ whole genome shotgun (WGS) entry which is preliminary data.</text>
</comment>
<gene>
    <name evidence="1" type="ORF">DW853_17895</name>
</gene>
<reference evidence="1 2" key="1">
    <citation type="submission" date="2018-08" db="EMBL/GenBank/DDBJ databases">
        <title>A genome reference for cultivated species of the human gut microbiota.</title>
        <authorList>
            <person name="Zou Y."/>
            <person name="Xue W."/>
            <person name="Luo G."/>
        </authorList>
    </citation>
    <scope>NUCLEOTIDE SEQUENCE [LARGE SCALE GENOMIC DNA]</scope>
    <source>
        <strain evidence="1 2">AM36-9BH</strain>
    </source>
</reference>
<accession>A0A413ZHQ1</accession>
<evidence type="ECO:0000313" key="2">
    <source>
        <dbReference type="Proteomes" id="UP000285305"/>
    </source>
</evidence>
<dbReference type="RefSeq" id="WP_117899938.1">
    <property type="nucleotide sequence ID" value="NZ_QSHQ01000071.1"/>
</dbReference>
<protein>
    <submittedName>
        <fullName evidence="1">Uncharacterized protein</fullName>
    </submittedName>
</protein>
<sequence>MDRITKSLMTELLTNLELHTEGESKDFEKFVNYVATSTEYNKTFDVDSITVGEGNDTGIDGISIIANGQLIESTDEIDDLPQIRN</sequence>